<gene>
    <name evidence="1" type="ORF">KCV87_06760</name>
</gene>
<dbReference type="EMBL" id="CP073249">
    <property type="protein sequence ID" value="QUF05780.1"/>
    <property type="molecule type" value="Genomic_DNA"/>
</dbReference>
<dbReference type="Proteomes" id="UP000677152">
    <property type="component" value="Chromosome"/>
</dbReference>
<evidence type="ECO:0000313" key="2">
    <source>
        <dbReference type="Proteomes" id="UP000677152"/>
    </source>
</evidence>
<evidence type="ECO:0000313" key="1">
    <source>
        <dbReference type="EMBL" id="QUF05780.1"/>
    </source>
</evidence>
<name>A0AA45L9S5_9PSEU</name>
<protein>
    <submittedName>
        <fullName evidence="1">Uncharacterized protein</fullName>
    </submittedName>
</protein>
<dbReference type="AlphaFoldDB" id="A0AA45L9S5"/>
<reference evidence="1" key="1">
    <citation type="submission" date="2021-04" db="EMBL/GenBank/DDBJ databases">
        <title>Genomic sequence of Actinosynnema pretiosum subsp. pretiosum ATCC 31280 (C-14919).</title>
        <authorList>
            <person name="Bai L."/>
            <person name="Wang X."/>
            <person name="Xiao Y."/>
        </authorList>
    </citation>
    <scope>NUCLEOTIDE SEQUENCE</scope>
    <source>
        <strain evidence="1">ATCC 31280</strain>
    </source>
</reference>
<accession>A0AA45L9S5</accession>
<proteinExistence type="predicted"/>
<sequence length="169" mass="19583">MTQHLTRFTSVAPEYRHYPKEVVPLPDHDLVLPDAHLKWYEVRKSDATVPDALRAEAHEFLLARVADRDLDLSGDLGFVVHHLCGEAFHFLIACTWRNNNEMWLSVYARDAARQDSFERVEQGRHLQVVCVWEMGAVLHEQRAWIEYLKSPRDEAATRAYLDDRFAGAV</sequence>
<organism evidence="1 2">
    <name type="scientific">Actinosynnema pretiosum subsp. pretiosum</name>
    <dbReference type="NCBI Taxonomy" id="103721"/>
    <lineage>
        <taxon>Bacteria</taxon>
        <taxon>Bacillati</taxon>
        <taxon>Actinomycetota</taxon>
        <taxon>Actinomycetes</taxon>
        <taxon>Pseudonocardiales</taxon>
        <taxon>Pseudonocardiaceae</taxon>
        <taxon>Actinosynnema</taxon>
    </lineage>
</organism>